<protein>
    <submittedName>
        <fullName evidence="1">RBOHD</fullName>
    </submittedName>
</protein>
<organism evidence="1">
    <name type="scientific">Arundo donax</name>
    <name type="common">Giant reed</name>
    <name type="synonym">Donax arundinaceus</name>
    <dbReference type="NCBI Taxonomy" id="35708"/>
    <lineage>
        <taxon>Eukaryota</taxon>
        <taxon>Viridiplantae</taxon>
        <taxon>Streptophyta</taxon>
        <taxon>Embryophyta</taxon>
        <taxon>Tracheophyta</taxon>
        <taxon>Spermatophyta</taxon>
        <taxon>Magnoliopsida</taxon>
        <taxon>Liliopsida</taxon>
        <taxon>Poales</taxon>
        <taxon>Poaceae</taxon>
        <taxon>PACMAD clade</taxon>
        <taxon>Arundinoideae</taxon>
        <taxon>Arundineae</taxon>
        <taxon>Arundo</taxon>
    </lineage>
</organism>
<sequence length="45" mass="4925">MAPPSRSYSALSSPLFPSVGCRHTLEKTFLSSRVQSPSVLMWALT</sequence>
<proteinExistence type="predicted"/>
<evidence type="ECO:0000313" key="1">
    <source>
        <dbReference type="EMBL" id="JAD16466.1"/>
    </source>
</evidence>
<reference evidence="1" key="2">
    <citation type="journal article" date="2015" name="Data Brief">
        <title>Shoot transcriptome of the giant reed, Arundo donax.</title>
        <authorList>
            <person name="Barrero R.A."/>
            <person name="Guerrero F.D."/>
            <person name="Moolhuijzen P."/>
            <person name="Goolsby J.A."/>
            <person name="Tidwell J."/>
            <person name="Bellgard S.E."/>
            <person name="Bellgard M.I."/>
        </authorList>
    </citation>
    <scope>NUCLEOTIDE SEQUENCE</scope>
    <source>
        <tissue evidence="1">Shoot tissue taken approximately 20 cm above the soil surface</tissue>
    </source>
</reference>
<dbReference type="EMBL" id="GBRH01281429">
    <property type="protein sequence ID" value="JAD16466.1"/>
    <property type="molecule type" value="Transcribed_RNA"/>
</dbReference>
<accession>A0A0A8XRJ6</accession>
<dbReference type="AlphaFoldDB" id="A0A0A8XRJ6"/>
<reference evidence="1" key="1">
    <citation type="submission" date="2014-09" db="EMBL/GenBank/DDBJ databases">
        <authorList>
            <person name="Magalhaes I.L.F."/>
            <person name="Oliveira U."/>
            <person name="Santos F.R."/>
            <person name="Vidigal T.H.D.A."/>
            <person name="Brescovit A.D."/>
            <person name="Santos A.J."/>
        </authorList>
    </citation>
    <scope>NUCLEOTIDE SEQUENCE</scope>
    <source>
        <tissue evidence="1">Shoot tissue taken approximately 20 cm above the soil surface</tissue>
    </source>
</reference>
<name>A0A0A8XRJ6_ARUDO</name>